<feature type="region of interest" description="Disordered" evidence="1">
    <location>
        <begin position="1"/>
        <end position="23"/>
    </location>
</feature>
<evidence type="ECO:0000313" key="2">
    <source>
        <dbReference type="EMBL" id="KTD57704.1"/>
    </source>
</evidence>
<dbReference type="EMBL" id="LNYW01000066">
    <property type="protein sequence ID" value="KTD57704.1"/>
    <property type="molecule type" value="Genomic_DNA"/>
</dbReference>
<organism evidence="2 3">
    <name type="scientific">Legionella shakespearei DSM 23087</name>
    <dbReference type="NCBI Taxonomy" id="1122169"/>
    <lineage>
        <taxon>Bacteria</taxon>
        <taxon>Pseudomonadati</taxon>
        <taxon>Pseudomonadota</taxon>
        <taxon>Gammaproteobacteria</taxon>
        <taxon>Legionellales</taxon>
        <taxon>Legionellaceae</taxon>
        <taxon>Legionella</taxon>
    </lineage>
</organism>
<feature type="compositionally biased region" description="Low complexity" evidence="1">
    <location>
        <begin position="77"/>
        <end position="88"/>
    </location>
</feature>
<sequence>MTTENNGLDETNSNSKKNEKNPMMQLLESLQPMVDEINEMGVNAIKDTVGSFADAFLSPMPDSSDTSSMLGNAQMPSTADSVSAESTETAALESAEILAL</sequence>
<evidence type="ECO:0000313" key="3">
    <source>
        <dbReference type="Proteomes" id="UP000054600"/>
    </source>
</evidence>
<proteinExistence type="predicted"/>
<dbReference type="AlphaFoldDB" id="A0A0W0YLD2"/>
<accession>A0A0W0YLD2</accession>
<feature type="compositionally biased region" description="Low complexity" evidence="1">
    <location>
        <begin position="60"/>
        <end position="70"/>
    </location>
</feature>
<comment type="caution">
    <text evidence="2">The sequence shown here is derived from an EMBL/GenBank/DDBJ whole genome shotgun (WGS) entry which is preliminary data.</text>
</comment>
<gene>
    <name evidence="2" type="ORF">Lsha_2545</name>
</gene>
<feature type="region of interest" description="Disordered" evidence="1">
    <location>
        <begin position="60"/>
        <end position="88"/>
    </location>
</feature>
<dbReference type="Proteomes" id="UP000054600">
    <property type="component" value="Unassembled WGS sequence"/>
</dbReference>
<dbReference type="PATRIC" id="fig|1122169.6.peg.2938"/>
<protein>
    <submittedName>
        <fullName evidence="2">Uncharacterized protein</fullName>
    </submittedName>
</protein>
<dbReference type="RefSeq" id="WP_018576308.1">
    <property type="nucleotide sequence ID" value="NZ_KB892384.1"/>
</dbReference>
<keyword evidence="3" id="KW-1185">Reference proteome</keyword>
<name>A0A0W0YLD2_9GAMM</name>
<evidence type="ECO:0000256" key="1">
    <source>
        <dbReference type="SAM" id="MobiDB-lite"/>
    </source>
</evidence>
<reference evidence="2 3" key="1">
    <citation type="submission" date="2015-11" db="EMBL/GenBank/DDBJ databases">
        <title>Genomic analysis of 38 Legionella species identifies large and diverse effector repertoires.</title>
        <authorList>
            <person name="Burstein D."/>
            <person name="Amaro F."/>
            <person name="Zusman T."/>
            <person name="Lifshitz Z."/>
            <person name="Cohen O."/>
            <person name="Gilbert J.A."/>
            <person name="Pupko T."/>
            <person name="Shuman H.A."/>
            <person name="Segal G."/>
        </authorList>
    </citation>
    <scope>NUCLEOTIDE SEQUENCE [LARGE SCALE GENOMIC DNA]</scope>
    <source>
        <strain evidence="2 3">ATCC 49655</strain>
    </source>
</reference>
<feature type="compositionally biased region" description="Polar residues" evidence="1">
    <location>
        <begin position="1"/>
        <end position="11"/>
    </location>
</feature>